<evidence type="ECO:0000256" key="3">
    <source>
        <dbReference type="ARBA" id="ARBA00022692"/>
    </source>
</evidence>
<dbReference type="CDD" id="cd13136">
    <property type="entry name" value="MATE_DinF_like"/>
    <property type="match status" value="1"/>
</dbReference>
<keyword evidence="5 6" id="KW-0472">Membrane</keyword>
<dbReference type="EMBL" id="CP081864">
    <property type="protein sequence ID" value="QZN96256.1"/>
    <property type="molecule type" value="Genomic_DNA"/>
</dbReference>
<feature type="transmembrane region" description="Helical" evidence="6">
    <location>
        <begin position="48"/>
        <end position="70"/>
    </location>
</feature>
<evidence type="ECO:0000256" key="4">
    <source>
        <dbReference type="ARBA" id="ARBA00022989"/>
    </source>
</evidence>
<evidence type="ECO:0000256" key="2">
    <source>
        <dbReference type="ARBA" id="ARBA00010199"/>
    </source>
</evidence>
<dbReference type="RefSeq" id="WP_222159311.1">
    <property type="nucleotide sequence ID" value="NZ_CP081864.1"/>
</dbReference>
<dbReference type="PANTHER" id="PTHR42893:SF46">
    <property type="entry name" value="PROTEIN DETOXIFICATION 44, CHLOROPLASTIC"/>
    <property type="match status" value="1"/>
</dbReference>
<keyword evidence="4 6" id="KW-1133">Transmembrane helix</keyword>
<feature type="transmembrane region" description="Helical" evidence="6">
    <location>
        <begin position="12"/>
        <end position="36"/>
    </location>
</feature>
<reference evidence="7 8" key="1">
    <citation type="submission" date="2021-08" db="EMBL/GenBank/DDBJ databases">
        <title>Culture and genomic analysis of Symbiopectobacterium purcellii sp. nov. gen. nov., isolated from the leafhopper Empoasca decipiens.</title>
        <authorList>
            <person name="Nadal-Jimenez P."/>
            <person name="Siozios S."/>
            <person name="Halliday N."/>
            <person name="Camara M."/>
            <person name="Hurst G.D.D."/>
        </authorList>
    </citation>
    <scope>NUCLEOTIDE SEQUENCE [LARGE SCALE GENOMIC DNA]</scope>
    <source>
        <strain evidence="7 8">SyEd1</strain>
    </source>
</reference>
<evidence type="ECO:0000313" key="7">
    <source>
        <dbReference type="EMBL" id="QZN96256.1"/>
    </source>
</evidence>
<evidence type="ECO:0000256" key="1">
    <source>
        <dbReference type="ARBA" id="ARBA00004141"/>
    </source>
</evidence>
<evidence type="ECO:0000313" key="8">
    <source>
        <dbReference type="Proteomes" id="UP000825886"/>
    </source>
</evidence>
<comment type="subcellular location">
    <subcellularLocation>
        <location evidence="1">Membrane</location>
        <topology evidence="1">Multi-pass membrane protein</topology>
    </subcellularLocation>
</comment>
<feature type="transmembrane region" description="Helical" evidence="6">
    <location>
        <begin position="389"/>
        <end position="408"/>
    </location>
</feature>
<feature type="transmembrane region" description="Helical" evidence="6">
    <location>
        <begin position="134"/>
        <end position="156"/>
    </location>
</feature>
<dbReference type="InterPro" id="IPR002528">
    <property type="entry name" value="MATE_fam"/>
</dbReference>
<dbReference type="Pfam" id="PF01554">
    <property type="entry name" value="MatE"/>
    <property type="match status" value="2"/>
</dbReference>
<keyword evidence="8" id="KW-1185">Reference proteome</keyword>
<feature type="transmembrane region" description="Helical" evidence="6">
    <location>
        <begin position="188"/>
        <end position="212"/>
    </location>
</feature>
<gene>
    <name evidence="7" type="ORF">K6K13_01905</name>
</gene>
<accession>A0ABX9APK3</accession>
<feature type="transmembrane region" description="Helical" evidence="6">
    <location>
        <begin position="414"/>
        <end position="432"/>
    </location>
</feature>
<feature type="transmembrane region" description="Helical" evidence="6">
    <location>
        <begin position="163"/>
        <end position="182"/>
    </location>
</feature>
<feature type="transmembrane region" description="Helical" evidence="6">
    <location>
        <begin position="271"/>
        <end position="293"/>
    </location>
</feature>
<dbReference type="PANTHER" id="PTHR42893">
    <property type="entry name" value="PROTEIN DETOXIFICATION 44, CHLOROPLASTIC-RELATED"/>
    <property type="match status" value="1"/>
</dbReference>
<dbReference type="NCBIfam" id="TIGR00797">
    <property type="entry name" value="matE"/>
    <property type="match status" value="1"/>
</dbReference>
<evidence type="ECO:0000256" key="6">
    <source>
        <dbReference type="SAM" id="Phobius"/>
    </source>
</evidence>
<dbReference type="InterPro" id="IPR044644">
    <property type="entry name" value="DinF-like"/>
</dbReference>
<comment type="similarity">
    <text evidence="2">Belongs to the multi antimicrobial extrusion (MATE) (TC 2.A.66.1) family.</text>
</comment>
<organism evidence="7 8">
    <name type="scientific">Symbiopectobacterium purcellii</name>
    <dbReference type="NCBI Taxonomy" id="2871826"/>
    <lineage>
        <taxon>Bacteria</taxon>
        <taxon>Pseudomonadati</taxon>
        <taxon>Pseudomonadota</taxon>
        <taxon>Gammaproteobacteria</taxon>
        <taxon>Enterobacterales</taxon>
        <taxon>Enterobacteriaceae</taxon>
    </lineage>
</organism>
<feature type="transmembrane region" description="Helical" evidence="6">
    <location>
        <begin position="91"/>
        <end position="114"/>
    </location>
</feature>
<feature type="transmembrane region" description="Helical" evidence="6">
    <location>
        <begin position="314"/>
        <end position="336"/>
    </location>
</feature>
<protein>
    <submittedName>
        <fullName evidence="7">MATE family efflux transporter</fullName>
    </submittedName>
</protein>
<feature type="transmembrane region" description="Helical" evidence="6">
    <location>
        <begin position="356"/>
        <end position="377"/>
    </location>
</feature>
<evidence type="ECO:0000256" key="5">
    <source>
        <dbReference type="ARBA" id="ARBA00023136"/>
    </source>
</evidence>
<feature type="transmembrane region" description="Helical" evidence="6">
    <location>
        <begin position="244"/>
        <end position="265"/>
    </location>
</feature>
<dbReference type="Proteomes" id="UP000825886">
    <property type="component" value="Chromosome"/>
</dbReference>
<sequence length="445" mass="48784">MSSPVPALARVSYASYLALVFPFVISTLTTPLLGAVDTALVGHLPDPAFIGGVAVGAVIFSTLYWLFGFLRVSTTGFTAQALDDPRLLTSALFRPLLMAVVIGLAFVALQQPIFSASMALLKPDAAVRQHAHDFFFILIWGAPFTLVNYVCLGWLMGRLKTRAVLLNQIGINVLNMVLALWFVRGFEWGVPGIACATLIAQISGTLLGLRLIHRYLTPDKTAMSPAALLSWREFKAIMMVNGDLMLRTVCLLVVTNHFVATGASFGTEMLAANAVLFQIHYLMAYLFDGFANASSVFSGRARGANDADHFRQTLRYSALSSLWMSGLLALLWAWQGDSVIGWFTHQAEIVALCQRYSLWLMVFPLCGAAGIIFYGVFTGITYTAPVRNSMLLALMAWFVAWYFLVPVYGNHGLWLAYLAFSLGRSGFLLLWLPGASRRLSNVHAV</sequence>
<proteinExistence type="inferred from homology"/>
<keyword evidence="3 6" id="KW-0812">Transmembrane</keyword>
<name>A0ABX9APK3_9ENTR</name>